<keyword evidence="2" id="KW-1185">Reference proteome</keyword>
<dbReference type="Proteomes" id="UP000664032">
    <property type="component" value="Unassembled WGS sequence"/>
</dbReference>
<evidence type="ECO:0000313" key="1">
    <source>
        <dbReference type="EMBL" id="KAH9485059.1"/>
    </source>
</evidence>
<organism evidence="1 2">
    <name type="scientific">Psilocybe cubensis</name>
    <name type="common">Psychedelic mushroom</name>
    <name type="synonym">Stropharia cubensis</name>
    <dbReference type="NCBI Taxonomy" id="181762"/>
    <lineage>
        <taxon>Eukaryota</taxon>
        <taxon>Fungi</taxon>
        <taxon>Dikarya</taxon>
        <taxon>Basidiomycota</taxon>
        <taxon>Agaricomycotina</taxon>
        <taxon>Agaricomycetes</taxon>
        <taxon>Agaricomycetidae</taxon>
        <taxon>Agaricales</taxon>
        <taxon>Agaricineae</taxon>
        <taxon>Strophariaceae</taxon>
        <taxon>Psilocybe</taxon>
    </lineage>
</organism>
<dbReference type="EMBL" id="JAFIQS020000002">
    <property type="protein sequence ID" value="KAH9485059.1"/>
    <property type="molecule type" value="Genomic_DNA"/>
</dbReference>
<proteinExistence type="predicted"/>
<gene>
    <name evidence="1" type="ORF">JR316_0001965</name>
</gene>
<evidence type="ECO:0000313" key="2">
    <source>
        <dbReference type="Proteomes" id="UP000664032"/>
    </source>
</evidence>
<comment type="caution">
    <text evidence="1">The sequence shown here is derived from an EMBL/GenBank/DDBJ whole genome shotgun (WGS) entry which is preliminary data.</text>
</comment>
<protein>
    <submittedName>
        <fullName evidence="1">Uncharacterized protein</fullName>
    </submittedName>
</protein>
<sequence>MPIDNKPLAPDALLYEAEAASLPYLDIIAQAREATLSPSPLMRILHDPSLIPSGSVENLKKGHKRPSRSPRRREHRAPVVAAIAIAEEERHAKHLKGLLRASSDQLERETRRADDAMVRAEFAERGERDARIRAEVAEAARNALEDERMRLENDARDYQMQMEASQRVARQLEEDLANARREIEELEYSERKAQEALRRYQVILHDMEQQITLRAAEAQKMIDECYEDGREEGYEDGYQDGLESGRKEGWKKGKKEGQRQGREQGRRAERRNALEAFDKFLVEETNDGDEEHRRERTRRWAESIYKAERVQNRGTGRDGGEFECA</sequence>
<name>A0ACB8HCZ5_PSICU</name>
<reference evidence="1" key="1">
    <citation type="submission" date="2021-10" db="EMBL/GenBank/DDBJ databases">
        <title>Psilocybe cubensis genome.</title>
        <authorList>
            <person name="Mckernan K.J."/>
            <person name="Crawford S."/>
            <person name="Trippe A."/>
            <person name="Kane L.T."/>
            <person name="Mclaughlin S."/>
        </authorList>
    </citation>
    <scope>NUCLEOTIDE SEQUENCE</scope>
    <source>
        <strain evidence="1">MGC-MH-2018</strain>
    </source>
</reference>
<accession>A0ACB8HCZ5</accession>